<proteinExistence type="predicted"/>
<dbReference type="PANTHER" id="PTHR10625:SF36">
    <property type="entry name" value="HISTONE DEACETYLASE 3"/>
    <property type="match status" value="1"/>
</dbReference>
<dbReference type="PANTHER" id="PTHR10625">
    <property type="entry name" value="HISTONE DEACETYLASE HDAC1-RELATED"/>
    <property type="match status" value="1"/>
</dbReference>
<dbReference type="InterPro" id="IPR023696">
    <property type="entry name" value="Ureohydrolase_dom_sf"/>
</dbReference>
<reference evidence="2" key="2">
    <citation type="submission" date="2025-09" db="UniProtKB">
        <authorList>
            <consortium name="Ensembl"/>
        </authorList>
    </citation>
    <scope>IDENTIFICATION</scope>
</reference>
<dbReference type="InterPro" id="IPR003084">
    <property type="entry name" value="HDAC_I/II"/>
</dbReference>
<dbReference type="Gene3D" id="3.40.800.20">
    <property type="entry name" value="Histone deacetylase domain"/>
    <property type="match status" value="1"/>
</dbReference>
<dbReference type="Pfam" id="PF00850">
    <property type="entry name" value="Hist_deacetyl"/>
    <property type="match status" value="1"/>
</dbReference>
<organism evidence="2 3">
    <name type="scientific">Oryzias melastigma</name>
    <name type="common">Marine medaka</name>
    <dbReference type="NCBI Taxonomy" id="30732"/>
    <lineage>
        <taxon>Eukaryota</taxon>
        <taxon>Metazoa</taxon>
        <taxon>Chordata</taxon>
        <taxon>Craniata</taxon>
        <taxon>Vertebrata</taxon>
        <taxon>Euteleostomi</taxon>
        <taxon>Actinopterygii</taxon>
        <taxon>Neopterygii</taxon>
        <taxon>Teleostei</taxon>
        <taxon>Neoteleostei</taxon>
        <taxon>Acanthomorphata</taxon>
        <taxon>Ovalentaria</taxon>
        <taxon>Atherinomorphae</taxon>
        <taxon>Beloniformes</taxon>
        <taxon>Adrianichthyidae</taxon>
        <taxon>Oryziinae</taxon>
        <taxon>Oryzias</taxon>
    </lineage>
</organism>
<dbReference type="GeneTree" id="ENSGT00940000165542"/>
<dbReference type="Proteomes" id="UP000261560">
    <property type="component" value="Unplaced"/>
</dbReference>
<protein>
    <submittedName>
        <fullName evidence="2">Histone deacetylase 3</fullName>
    </submittedName>
</protein>
<keyword evidence="3" id="KW-1185">Reference proteome</keyword>
<dbReference type="GO" id="GO:0004407">
    <property type="term" value="F:histone deacetylase activity"/>
    <property type="evidence" value="ECO:0007669"/>
    <property type="project" value="InterPro"/>
</dbReference>
<dbReference type="SUPFAM" id="SSF52768">
    <property type="entry name" value="Arginase/deacetylase"/>
    <property type="match status" value="1"/>
</dbReference>
<feature type="domain" description="Histone deacetylase" evidence="1">
    <location>
        <begin position="3"/>
        <end position="108"/>
    </location>
</feature>
<dbReference type="Ensembl" id="ENSOMET00000024200.1">
    <property type="protein sequence ID" value="ENSOMEP00000015877.1"/>
    <property type="gene ID" value="ENSOMEG00000000439.1"/>
</dbReference>
<sequence>MYEVGAESGRYYCLNVSRRDDIDDQSYRQLFQPVIKQVVDFYQPTCIVLQCGADSLGCDRLGCFNLSIRGHGECVEFVKSFKIPLLVLRGGGYTVRNVARCWTYETSLLLEESISDELPYRNFTYCIHLKKYLVLAPSAGRSG</sequence>
<dbReference type="InterPro" id="IPR023801">
    <property type="entry name" value="His_deacetylse_dom"/>
</dbReference>
<evidence type="ECO:0000259" key="1">
    <source>
        <dbReference type="Pfam" id="PF00850"/>
    </source>
</evidence>
<dbReference type="STRING" id="30732.ENSOMEP00000015877"/>
<dbReference type="GO" id="GO:0040029">
    <property type="term" value="P:epigenetic regulation of gene expression"/>
    <property type="evidence" value="ECO:0007669"/>
    <property type="project" value="TreeGrafter"/>
</dbReference>
<evidence type="ECO:0000313" key="3">
    <source>
        <dbReference type="Proteomes" id="UP000261560"/>
    </source>
</evidence>
<dbReference type="PRINTS" id="PR01271">
    <property type="entry name" value="HISDACETLASE"/>
</dbReference>
<dbReference type="InterPro" id="IPR037138">
    <property type="entry name" value="His_deacetylse_dom_sf"/>
</dbReference>
<evidence type="ECO:0000313" key="2">
    <source>
        <dbReference type="Ensembl" id="ENSOMEP00000015877.1"/>
    </source>
</evidence>
<name>A0A3B3CFM2_ORYME</name>
<dbReference type="OMA" id="ESYLMVF"/>
<reference evidence="2" key="1">
    <citation type="submission" date="2025-08" db="UniProtKB">
        <authorList>
            <consortium name="Ensembl"/>
        </authorList>
    </citation>
    <scope>IDENTIFICATION</scope>
</reference>
<dbReference type="AlphaFoldDB" id="A0A3B3CFM2"/>
<accession>A0A3B3CFM2</accession>
<dbReference type="PaxDb" id="30732-ENSOMEP00000015877"/>